<feature type="coiled-coil region" evidence="1">
    <location>
        <begin position="95"/>
        <end position="150"/>
    </location>
</feature>
<name>A0A1V1PBM2_9BACT</name>
<dbReference type="AlphaFoldDB" id="A0A1V1PBM2"/>
<reference evidence="3" key="1">
    <citation type="submission" date="2012-11" db="EMBL/GenBank/DDBJ databases">
        <authorList>
            <person name="Lucero-Rivera Y.E."/>
            <person name="Tovar-Ramirez D."/>
        </authorList>
    </citation>
    <scope>NUCLEOTIDE SEQUENCE [LARGE SCALE GENOMIC DNA]</scope>
    <source>
        <strain evidence="3">Araruama</strain>
    </source>
</reference>
<evidence type="ECO:0000313" key="2">
    <source>
        <dbReference type="EMBL" id="ETR72163.1"/>
    </source>
</evidence>
<dbReference type="EMBL" id="ATBP01000177">
    <property type="protein sequence ID" value="ETR72163.1"/>
    <property type="molecule type" value="Genomic_DNA"/>
</dbReference>
<gene>
    <name evidence="2" type="ORF">OMM_01925</name>
</gene>
<dbReference type="Proteomes" id="UP000189670">
    <property type="component" value="Unassembled WGS sequence"/>
</dbReference>
<proteinExistence type="predicted"/>
<accession>A0A1V1PBM2</accession>
<evidence type="ECO:0000313" key="3">
    <source>
        <dbReference type="Proteomes" id="UP000189670"/>
    </source>
</evidence>
<comment type="caution">
    <text evidence="2">The sequence shown here is derived from an EMBL/GenBank/DDBJ whole genome shotgun (WGS) entry which is preliminary data.</text>
</comment>
<protein>
    <submittedName>
        <fullName evidence="2">Uncharacterized protein</fullName>
    </submittedName>
</protein>
<sequence length="183" mass="20810">MRRVKTPKDAKGPGALKILKKTSSSVYSSRMPARSSRHVHHAHTLTSARQIVRIDRQPWEERVANILQVLEEHRYGRANALYTALNQANQAMVDAVKKKTEVESYSEELQAANEEMRAANEEARAQAEEMRAANEELRAVSEELERMHSDVEIFSPIVENSVHTPLTSMSDFLSKFLKNMKAH</sequence>
<evidence type="ECO:0000256" key="1">
    <source>
        <dbReference type="SAM" id="Coils"/>
    </source>
</evidence>
<organism evidence="2 3">
    <name type="scientific">Candidatus Magnetoglobus multicellularis str. Araruama</name>
    <dbReference type="NCBI Taxonomy" id="890399"/>
    <lineage>
        <taxon>Bacteria</taxon>
        <taxon>Pseudomonadati</taxon>
        <taxon>Thermodesulfobacteriota</taxon>
        <taxon>Desulfobacteria</taxon>
        <taxon>Desulfobacterales</taxon>
        <taxon>Desulfobacteraceae</taxon>
        <taxon>Candidatus Magnetoglobus</taxon>
    </lineage>
</organism>
<keyword evidence="1" id="KW-0175">Coiled coil</keyword>